<evidence type="ECO:0000313" key="10">
    <source>
        <dbReference type="EMBL" id="RCI00938.1"/>
    </source>
</evidence>
<dbReference type="AlphaFoldDB" id="A0A367KFH7"/>
<protein>
    <recommendedName>
        <fullName evidence="9">Wax synthase domain-containing protein</fullName>
    </recommendedName>
</protein>
<feature type="transmembrane region" description="Helical" evidence="8">
    <location>
        <begin position="183"/>
        <end position="203"/>
    </location>
</feature>
<dbReference type="GO" id="GO:0006629">
    <property type="term" value="P:lipid metabolic process"/>
    <property type="evidence" value="ECO:0007669"/>
    <property type="project" value="InterPro"/>
</dbReference>
<evidence type="ECO:0000256" key="7">
    <source>
        <dbReference type="ARBA" id="ARBA00023136"/>
    </source>
</evidence>
<dbReference type="PANTHER" id="PTHR31595:SF57">
    <property type="entry name" value="OS04G0481900 PROTEIN"/>
    <property type="match status" value="1"/>
</dbReference>
<keyword evidence="5 8" id="KW-0812">Transmembrane</keyword>
<keyword evidence="6 8" id="KW-1133">Transmembrane helix</keyword>
<comment type="similarity">
    <text evidence="3">Belongs to the wax synthase family.</text>
</comment>
<feature type="domain" description="Wax synthase" evidence="9">
    <location>
        <begin position="270"/>
        <end position="348"/>
    </location>
</feature>
<reference evidence="10 11" key="1">
    <citation type="journal article" date="2018" name="G3 (Bethesda)">
        <title>Phylogenetic and Phylogenomic Definition of Rhizopus Species.</title>
        <authorList>
            <person name="Gryganskyi A.P."/>
            <person name="Golan J."/>
            <person name="Dolatabadi S."/>
            <person name="Mondo S."/>
            <person name="Robb S."/>
            <person name="Idnurm A."/>
            <person name="Muszewska A."/>
            <person name="Steczkiewicz K."/>
            <person name="Masonjones S."/>
            <person name="Liao H.L."/>
            <person name="Gajdeczka M.T."/>
            <person name="Anike F."/>
            <person name="Vuek A."/>
            <person name="Anishchenko I.M."/>
            <person name="Voigt K."/>
            <person name="de Hoog G.S."/>
            <person name="Smith M.E."/>
            <person name="Heitman J."/>
            <person name="Vilgalys R."/>
            <person name="Stajich J.E."/>
        </authorList>
    </citation>
    <scope>NUCLEOTIDE SEQUENCE [LARGE SCALE GENOMIC DNA]</scope>
    <source>
        <strain evidence="10 11">CBS 357.93</strain>
    </source>
</reference>
<name>A0A367KFH7_RHIAZ</name>
<dbReference type="InterPro" id="IPR032805">
    <property type="entry name" value="Wax_synthase_dom"/>
</dbReference>
<feature type="transmembrane region" description="Helical" evidence="8">
    <location>
        <begin position="321"/>
        <end position="340"/>
    </location>
</feature>
<comment type="subcellular location">
    <subcellularLocation>
        <location evidence="1">Membrane</location>
        <topology evidence="1">Multi-pass membrane protein</topology>
    </subcellularLocation>
</comment>
<sequence>MANLPHYPISKIGYIATTMLPCFMFMLVSIPVKKRNVIQELCLLLLWLIGLSVPIYYAGKLPYVYLISTSVWSWGTSMKMGVWLFSMSMEERRQCPFALTILQWRKERYSEKAKVDHHPSHVYIDFPLAQYIFSTIKHQIVYDLVEIILRQLDLDRPVRLFSAVIYHFLGMFFNLSAPETELPFSFGNVALSTCTCILFLVYVQMQLQLTYDVFNILFTLMYKSLPTLEKWQLGNKAIYTRDVAKTKAALKRIRRIRAVKVYLEQTISMPPAFNRPWCAYSLRDFWARRWHTYYNECFYRLGYQPIRLITMLILGCKPPRWLPALSVFVMSGLMHEYFLYAATGPALYFQGTPIPACFIQFSFFVSQAVFISIGDRLSLSDGFLGRAYAVLIMILTCHLFVVPYLLTGYLYMPRFSFYRTFVNIYQGEII</sequence>
<comment type="caution">
    <text evidence="10">The sequence shown here is derived from an EMBL/GenBank/DDBJ whole genome shotgun (WGS) entry which is preliminary data.</text>
</comment>
<feature type="transmembrane region" description="Helical" evidence="8">
    <location>
        <begin position="383"/>
        <end position="406"/>
    </location>
</feature>
<dbReference type="InterPro" id="IPR044851">
    <property type="entry name" value="Wax_synthase"/>
</dbReference>
<evidence type="ECO:0000256" key="8">
    <source>
        <dbReference type="SAM" id="Phobius"/>
    </source>
</evidence>
<evidence type="ECO:0000256" key="5">
    <source>
        <dbReference type="ARBA" id="ARBA00022692"/>
    </source>
</evidence>
<evidence type="ECO:0000256" key="1">
    <source>
        <dbReference type="ARBA" id="ARBA00004141"/>
    </source>
</evidence>
<evidence type="ECO:0000256" key="4">
    <source>
        <dbReference type="ARBA" id="ARBA00022679"/>
    </source>
</evidence>
<feature type="transmembrane region" description="Helical" evidence="8">
    <location>
        <begin position="37"/>
        <end position="57"/>
    </location>
</feature>
<proteinExistence type="inferred from homology"/>
<dbReference type="GO" id="GO:0008374">
    <property type="term" value="F:O-acyltransferase activity"/>
    <property type="evidence" value="ECO:0007669"/>
    <property type="project" value="InterPro"/>
</dbReference>
<evidence type="ECO:0000256" key="3">
    <source>
        <dbReference type="ARBA" id="ARBA00007282"/>
    </source>
</evidence>
<dbReference type="OrthoDB" id="1077582at2759"/>
<feature type="transmembrane region" description="Helical" evidence="8">
    <location>
        <begin position="158"/>
        <end position="177"/>
    </location>
</feature>
<dbReference type="GO" id="GO:0016020">
    <property type="term" value="C:membrane"/>
    <property type="evidence" value="ECO:0007669"/>
    <property type="project" value="UniProtKB-SubCell"/>
</dbReference>
<dbReference type="Proteomes" id="UP000252139">
    <property type="component" value="Unassembled WGS sequence"/>
</dbReference>
<accession>A0A367KFH7</accession>
<evidence type="ECO:0000256" key="2">
    <source>
        <dbReference type="ARBA" id="ARBA00005179"/>
    </source>
</evidence>
<feature type="transmembrane region" description="Helical" evidence="8">
    <location>
        <begin position="352"/>
        <end position="371"/>
    </location>
</feature>
<keyword evidence="7 8" id="KW-0472">Membrane</keyword>
<evidence type="ECO:0000259" key="9">
    <source>
        <dbReference type="Pfam" id="PF13813"/>
    </source>
</evidence>
<dbReference type="Pfam" id="PF13813">
    <property type="entry name" value="MBOAT_2"/>
    <property type="match status" value="1"/>
</dbReference>
<dbReference type="STRING" id="86630.A0A367KFH7"/>
<keyword evidence="4" id="KW-0808">Transferase</keyword>
<evidence type="ECO:0000256" key="6">
    <source>
        <dbReference type="ARBA" id="ARBA00022989"/>
    </source>
</evidence>
<dbReference type="PANTHER" id="PTHR31595">
    <property type="entry name" value="LONG-CHAIN-ALCOHOL O-FATTY-ACYLTRANSFERASE 3-RELATED"/>
    <property type="match status" value="1"/>
</dbReference>
<feature type="transmembrane region" description="Helical" evidence="8">
    <location>
        <begin position="12"/>
        <end position="30"/>
    </location>
</feature>
<comment type="pathway">
    <text evidence="2">Secondary metabolite biosynthesis.</text>
</comment>
<feature type="transmembrane region" description="Helical" evidence="8">
    <location>
        <begin position="63"/>
        <end position="85"/>
    </location>
</feature>
<organism evidence="10 11">
    <name type="scientific">Rhizopus azygosporus</name>
    <name type="common">Rhizopus microsporus var. azygosporus</name>
    <dbReference type="NCBI Taxonomy" id="86630"/>
    <lineage>
        <taxon>Eukaryota</taxon>
        <taxon>Fungi</taxon>
        <taxon>Fungi incertae sedis</taxon>
        <taxon>Mucoromycota</taxon>
        <taxon>Mucoromycotina</taxon>
        <taxon>Mucoromycetes</taxon>
        <taxon>Mucorales</taxon>
        <taxon>Mucorineae</taxon>
        <taxon>Rhizopodaceae</taxon>
        <taxon>Rhizopus</taxon>
    </lineage>
</organism>
<keyword evidence="11" id="KW-1185">Reference proteome</keyword>
<dbReference type="EMBL" id="PJQL01000032">
    <property type="protein sequence ID" value="RCI00938.1"/>
    <property type="molecule type" value="Genomic_DNA"/>
</dbReference>
<gene>
    <name evidence="10" type="ORF">CU097_006641</name>
</gene>
<evidence type="ECO:0000313" key="11">
    <source>
        <dbReference type="Proteomes" id="UP000252139"/>
    </source>
</evidence>